<dbReference type="PANTHER" id="PTHR43638">
    <property type="entry name" value="OXIDOREDUCTASE, ALDO/KETO REDUCTASE FAMILY PROTEIN"/>
    <property type="match status" value="1"/>
</dbReference>
<feature type="domain" description="NADP-dependent oxidoreductase" evidence="1">
    <location>
        <begin position="19"/>
        <end position="269"/>
    </location>
</feature>
<dbReference type="CDD" id="cd19138">
    <property type="entry name" value="AKR_YeaE"/>
    <property type="match status" value="1"/>
</dbReference>
<protein>
    <submittedName>
        <fullName evidence="2">Aldo/keto reductase</fullName>
    </submittedName>
</protein>
<gene>
    <name evidence="2" type="ORF">C1167_23375</name>
</gene>
<name>A0ABX4VFZ9_9ENTR</name>
<dbReference type="EMBL" id="POUR01000002">
    <property type="protein sequence ID" value="PNF66243.1"/>
    <property type="molecule type" value="Genomic_DNA"/>
</dbReference>
<evidence type="ECO:0000259" key="1">
    <source>
        <dbReference type="Pfam" id="PF00248"/>
    </source>
</evidence>
<dbReference type="SUPFAM" id="SSF51430">
    <property type="entry name" value="NAD(P)-linked oxidoreductase"/>
    <property type="match status" value="1"/>
</dbReference>
<dbReference type="PRINTS" id="PR00069">
    <property type="entry name" value="ALDKETRDTASE"/>
</dbReference>
<dbReference type="InterPro" id="IPR020471">
    <property type="entry name" value="AKR"/>
</dbReference>
<accession>A0ABX4VFZ9</accession>
<dbReference type="RefSeq" id="WP_023345542.1">
    <property type="nucleotide sequence ID" value="NZ_CP039454.1"/>
</dbReference>
<dbReference type="Pfam" id="PF00248">
    <property type="entry name" value="Aldo_ket_red"/>
    <property type="match status" value="1"/>
</dbReference>
<evidence type="ECO:0000313" key="2">
    <source>
        <dbReference type="EMBL" id="PNF66243.1"/>
    </source>
</evidence>
<dbReference type="PIRSF" id="PIRSF000097">
    <property type="entry name" value="AKR"/>
    <property type="match status" value="1"/>
</dbReference>
<evidence type="ECO:0000313" key="3">
    <source>
        <dbReference type="Proteomes" id="UP000236063"/>
    </source>
</evidence>
<keyword evidence="3" id="KW-1185">Reference proteome</keyword>
<dbReference type="Gene3D" id="3.20.20.100">
    <property type="entry name" value="NADP-dependent oxidoreductase domain"/>
    <property type="match status" value="1"/>
</dbReference>
<proteinExistence type="predicted"/>
<comment type="caution">
    <text evidence="2">The sequence shown here is derived from an EMBL/GenBank/DDBJ whole genome shotgun (WGS) entry which is preliminary data.</text>
</comment>
<reference evidence="2 3" key="1">
    <citation type="submission" date="2018-01" db="EMBL/GenBank/DDBJ databases">
        <title>Multi-drug resistant Enterobacter species isolated from the International Space Station and comparative genomic analyses with human pathogenic strains.</title>
        <authorList>
            <person name="Singh N.K."/>
            <person name="Bezdan D."/>
            <person name="McIntyre A."/>
            <person name="Sielaff A.C."/>
            <person name="Wheeler K."/>
            <person name="Mason C."/>
            <person name="Venkateswaran K."/>
        </authorList>
    </citation>
    <scope>NUCLEOTIDE SEQUENCE [LARGE SCALE GENOMIC DNA]</scope>
    <source>
        <strain evidence="2 3">IF2SW-P2</strain>
    </source>
</reference>
<organism evidence="2 3">
    <name type="scientific">Enterobacter bugandensis</name>
    <dbReference type="NCBI Taxonomy" id="881260"/>
    <lineage>
        <taxon>Bacteria</taxon>
        <taxon>Pseudomonadati</taxon>
        <taxon>Pseudomonadota</taxon>
        <taxon>Gammaproteobacteria</taxon>
        <taxon>Enterobacterales</taxon>
        <taxon>Enterobacteriaceae</taxon>
        <taxon>Enterobacter</taxon>
    </lineage>
</organism>
<dbReference type="Proteomes" id="UP000236063">
    <property type="component" value="Unassembled WGS sequence"/>
</dbReference>
<dbReference type="InterPro" id="IPR023210">
    <property type="entry name" value="NADP_OxRdtase_dom"/>
</dbReference>
<dbReference type="PANTHER" id="PTHR43638:SF3">
    <property type="entry name" value="ALDEHYDE REDUCTASE"/>
    <property type="match status" value="1"/>
</dbReference>
<sequence>MTEGIPTLTLPSGQAVPVLGQGTWHMGDINASLGQEVASLRHGLDLGMTLIDTAEMYGDGASERVVGEAIHARRERAFVVSKVLPQHATPQGIRAACERSLRHLGIERIDLYLLHWREDGTSLADVVVTFEALKAEGRISAWGVSNFDVPDMEDLLAVPGGDQVAVNQVLYNLSHRGIEFDLLPWCLARGIGVMAYSPLDEGRLLHHKELARFAQARGLTAAQVALAFVLARRGVIAIPKAGAAGHTRDNRDALSIRFGASDLAQLDALFPPPQCKMPLEMI</sequence>
<dbReference type="InterPro" id="IPR036812">
    <property type="entry name" value="NAD(P)_OxRdtase_dom_sf"/>
</dbReference>